<dbReference type="Proteomes" id="UP000005536">
    <property type="component" value="Unassembled WGS sequence"/>
</dbReference>
<evidence type="ECO:0000313" key="3">
    <source>
        <dbReference type="Proteomes" id="UP000005536"/>
    </source>
</evidence>
<feature type="region of interest" description="Disordered" evidence="1">
    <location>
        <begin position="1"/>
        <end position="20"/>
    </location>
</feature>
<sequence length="43" mass="4618">MHSCAASIRRKSTPFGGASLSRMPVFCQAVGGVQNTIYCSLRE</sequence>
<accession>D4DR20</accession>
<name>D4DR20_NEIEG</name>
<dbReference type="AlphaFoldDB" id="D4DR20"/>
<organism evidence="2 3">
    <name type="scientific">Neisseria elongata subsp. glycolytica ATCC 29315</name>
    <dbReference type="NCBI Taxonomy" id="546263"/>
    <lineage>
        <taxon>Bacteria</taxon>
        <taxon>Pseudomonadati</taxon>
        <taxon>Pseudomonadota</taxon>
        <taxon>Betaproteobacteria</taxon>
        <taxon>Neisseriales</taxon>
        <taxon>Neisseriaceae</taxon>
        <taxon>Neisseria</taxon>
    </lineage>
</organism>
<evidence type="ECO:0000313" key="2">
    <source>
        <dbReference type="EMBL" id="EFE49768.1"/>
    </source>
</evidence>
<comment type="caution">
    <text evidence="2">The sequence shown here is derived from an EMBL/GenBank/DDBJ whole genome shotgun (WGS) entry which is preliminary data.</text>
</comment>
<reference evidence="2 3" key="1">
    <citation type="submission" date="2010-02" db="EMBL/GenBank/DDBJ databases">
        <authorList>
            <person name="Weinstock G."/>
            <person name="Sodergren E."/>
            <person name="Clifton S."/>
            <person name="Fulton L."/>
            <person name="Fulton B."/>
            <person name="Courtney L."/>
            <person name="Fronick C."/>
            <person name="Harrison M."/>
            <person name="Strong C."/>
            <person name="Farmer C."/>
            <person name="Delahaunty K."/>
            <person name="Markovic C."/>
            <person name="Hall O."/>
            <person name="Minx P."/>
            <person name="Tomlinson C."/>
            <person name="Mitreva M."/>
            <person name="Nelson J."/>
            <person name="Hou S."/>
            <person name="Wollam A."/>
            <person name="Pepin K.H."/>
            <person name="Johnson M."/>
            <person name="Bhonagiri V."/>
            <person name="Zhang X."/>
            <person name="Suruliraj S."/>
            <person name="Warren W."/>
            <person name="Chinwalla A."/>
            <person name="Mardis E.R."/>
            <person name="Wilson R.K."/>
        </authorList>
    </citation>
    <scope>NUCLEOTIDE SEQUENCE [LARGE SCALE GENOMIC DNA]</scope>
    <source>
        <strain evidence="2 3">ATCC 29315</strain>
    </source>
</reference>
<gene>
    <name evidence="2" type="ORF">NEIELOOT_01513</name>
</gene>
<protein>
    <submittedName>
        <fullName evidence="2">Uncharacterized protein</fullName>
    </submittedName>
</protein>
<proteinExistence type="predicted"/>
<dbReference type="EMBL" id="ADBF01000042">
    <property type="protein sequence ID" value="EFE49768.1"/>
    <property type="molecule type" value="Genomic_DNA"/>
</dbReference>
<evidence type="ECO:0000256" key="1">
    <source>
        <dbReference type="SAM" id="MobiDB-lite"/>
    </source>
</evidence>